<keyword evidence="2" id="KW-1277">Toxin-antitoxin system</keyword>
<evidence type="ECO:0000256" key="5">
    <source>
        <dbReference type="ARBA" id="ARBA00022723"/>
    </source>
</evidence>
<organism evidence="11 12">
    <name type="scientific">Venenivibrio stagnispumantis</name>
    <dbReference type="NCBI Taxonomy" id="407998"/>
    <lineage>
        <taxon>Bacteria</taxon>
        <taxon>Pseudomonadati</taxon>
        <taxon>Aquificota</taxon>
        <taxon>Aquificia</taxon>
        <taxon>Aquificales</taxon>
        <taxon>Hydrogenothermaceae</taxon>
        <taxon>Venenivibrio</taxon>
    </lineage>
</organism>
<keyword evidence="6" id="KW-0547">Nucleotide-binding</keyword>
<keyword evidence="12" id="KW-1185">Reference proteome</keyword>
<dbReference type="RefSeq" id="WP_265134716.1">
    <property type="nucleotide sequence ID" value="NZ_FXTX01000014.1"/>
</dbReference>
<dbReference type="CDD" id="cd05403">
    <property type="entry name" value="NT_KNTase_like"/>
    <property type="match status" value="1"/>
</dbReference>
<comment type="similarity">
    <text evidence="9">Belongs to the MntA antitoxin family.</text>
</comment>
<reference evidence="11" key="1">
    <citation type="submission" date="2017-05" db="EMBL/GenBank/DDBJ databases">
        <authorList>
            <person name="Varghese N."/>
            <person name="Submissions S."/>
        </authorList>
    </citation>
    <scope>NUCLEOTIDE SEQUENCE</scope>
    <source>
        <strain evidence="11">DSM 18763</strain>
    </source>
</reference>
<evidence type="ECO:0000256" key="6">
    <source>
        <dbReference type="ARBA" id="ARBA00022741"/>
    </source>
</evidence>
<protein>
    <recommendedName>
        <fullName evidence="10">Polymerase nucleotidyl transferase domain-containing protein</fullName>
    </recommendedName>
</protein>
<dbReference type="InterPro" id="IPR052038">
    <property type="entry name" value="Type-VII_TA_antitoxin"/>
</dbReference>
<dbReference type="Gene3D" id="3.30.460.10">
    <property type="entry name" value="Beta Polymerase, domain 2"/>
    <property type="match status" value="1"/>
</dbReference>
<keyword evidence="4" id="KW-0548">Nucleotidyltransferase</keyword>
<dbReference type="Pfam" id="PF01909">
    <property type="entry name" value="NTP_transf_2"/>
    <property type="match status" value="1"/>
</dbReference>
<feature type="domain" description="Polymerase nucleotidyl transferase" evidence="10">
    <location>
        <begin position="11"/>
        <end position="95"/>
    </location>
</feature>
<gene>
    <name evidence="11" type="ORF">SAMN06264868_11442</name>
</gene>
<evidence type="ECO:0000256" key="1">
    <source>
        <dbReference type="ARBA" id="ARBA00001946"/>
    </source>
</evidence>
<accession>A0AA45WN27</accession>
<evidence type="ECO:0000313" key="11">
    <source>
        <dbReference type="EMBL" id="SMP16036.1"/>
    </source>
</evidence>
<dbReference type="GO" id="GO:0016779">
    <property type="term" value="F:nucleotidyltransferase activity"/>
    <property type="evidence" value="ECO:0007669"/>
    <property type="project" value="UniProtKB-KW"/>
</dbReference>
<dbReference type="PANTHER" id="PTHR33571:SF19">
    <property type="entry name" value="PROTEIN ADENYLYLTRANSFERASE MJ0128-RELATED"/>
    <property type="match status" value="1"/>
</dbReference>
<dbReference type="SUPFAM" id="SSF81301">
    <property type="entry name" value="Nucleotidyltransferase"/>
    <property type="match status" value="1"/>
</dbReference>
<dbReference type="Proteomes" id="UP001157947">
    <property type="component" value="Unassembled WGS sequence"/>
</dbReference>
<evidence type="ECO:0000256" key="7">
    <source>
        <dbReference type="ARBA" id="ARBA00022840"/>
    </source>
</evidence>
<dbReference type="AlphaFoldDB" id="A0AA45WN27"/>
<evidence type="ECO:0000259" key="10">
    <source>
        <dbReference type="Pfam" id="PF01909"/>
    </source>
</evidence>
<evidence type="ECO:0000313" key="12">
    <source>
        <dbReference type="Proteomes" id="UP001157947"/>
    </source>
</evidence>
<keyword evidence="8" id="KW-0460">Magnesium</keyword>
<proteinExistence type="inferred from homology"/>
<dbReference type="InterPro" id="IPR002934">
    <property type="entry name" value="Polymerase_NTP_transf_dom"/>
</dbReference>
<sequence length="97" mass="11389">MQNLEKIKKIIEEHKKELEEKYHIKSMAIFGSYVRGTQTKESDIDILIELKEPITLIQFIKLEKYLSDLLGIKVDLVMKKSLKPYIKKQVLKEAISL</sequence>
<evidence type="ECO:0000256" key="4">
    <source>
        <dbReference type="ARBA" id="ARBA00022695"/>
    </source>
</evidence>
<evidence type="ECO:0000256" key="9">
    <source>
        <dbReference type="ARBA" id="ARBA00038276"/>
    </source>
</evidence>
<keyword evidence="5" id="KW-0479">Metal-binding</keyword>
<keyword evidence="3" id="KW-0808">Transferase</keyword>
<evidence type="ECO:0000256" key="2">
    <source>
        <dbReference type="ARBA" id="ARBA00022649"/>
    </source>
</evidence>
<dbReference type="GO" id="GO:0046872">
    <property type="term" value="F:metal ion binding"/>
    <property type="evidence" value="ECO:0007669"/>
    <property type="project" value="UniProtKB-KW"/>
</dbReference>
<dbReference type="PANTHER" id="PTHR33571">
    <property type="entry name" value="SSL8005 PROTEIN"/>
    <property type="match status" value="1"/>
</dbReference>
<dbReference type="EMBL" id="FXTX01000014">
    <property type="protein sequence ID" value="SMP16036.1"/>
    <property type="molecule type" value="Genomic_DNA"/>
</dbReference>
<evidence type="ECO:0000256" key="8">
    <source>
        <dbReference type="ARBA" id="ARBA00022842"/>
    </source>
</evidence>
<keyword evidence="7" id="KW-0067">ATP-binding</keyword>
<dbReference type="GO" id="GO:0005524">
    <property type="term" value="F:ATP binding"/>
    <property type="evidence" value="ECO:0007669"/>
    <property type="project" value="UniProtKB-KW"/>
</dbReference>
<dbReference type="InterPro" id="IPR043519">
    <property type="entry name" value="NT_sf"/>
</dbReference>
<comment type="cofactor">
    <cofactor evidence="1">
        <name>Mg(2+)</name>
        <dbReference type="ChEBI" id="CHEBI:18420"/>
    </cofactor>
</comment>
<evidence type="ECO:0000256" key="3">
    <source>
        <dbReference type="ARBA" id="ARBA00022679"/>
    </source>
</evidence>
<comment type="caution">
    <text evidence="11">The sequence shown here is derived from an EMBL/GenBank/DDBJ whole genome shotgun (WGS) entry which is preliminary data.</text>
</comment>
<name>A0AA45WN27_9AQUI</name>